<accession>A0AA44Z850</accession>
<dbReference type="Pfam" id="PF22381">
    <property type="entry name" value="Staph_reg_Sar_Rot"/>
    <property type="match status" value="1"/>
</dbReference>
<evidence type="ECO:0000256" key="4">
    <source>
        <dbReference type="ARBA" id="ARBA00023125"/>
    </source>
</evidence>
<dbReference type="Proteomes" id="UP000244856">
    <property type="component" value="Unassembled WGS sequence"/>
</dbReference>
<feature type="domain" description="HTH marR-type" evidence="6">
    <location>
        <begin position="47"/>
        <end position="174"/>
    </location>
</feature>
<dbReference type="InterPro" id="IPR036390">
    <property type="entry name" value="WH_DNA-bd_sf"/>
</dbReference>
<keyword evidence="3" id="KW-0805">Transcription regulation</keyword>
<dbReference type="SMART" id="SM00347">
    <property type="entry name" value="HTH_MARR"/>
    <property type="match status" value="1"/>
</dbReference>
<evidence type="ECO:0000256" key="2">
    <source>
        <dbReference type="ARBA" id="ARBA00022490"/>
    </source>
</evidence>
<dbReference type="InterPro" id="IPR000835">
    <property type="entry name" value="HTH_MarR-typ"/>
</dbReference>
<dbReference type="AlphaFoldDB" id="A0AA44Z850"/>
<dbReference type="GO" id="GO:0006950">
    <property type="term" value="P:response to stress"/>
    <property type="evidence" value="ECO:0007669"/>
    <property type="project" value="TreeGrafter"/>
</dbReference>
<dbReference type="InterPro" id="IPR036388">
    <property type="entry name" value="WH-like_DNA-bd_sf"/>
</dbReference>
<dbReference type="PRINTS" id="PR00598">
    <property type="entry name" value="HTHMARR"/>
</dbReference>
<evidence type="ECO:0000313" key="8">
    <source>
        <dbReference type="Proteomes" id="UP000244856"/>
    </source>
</evidence>
<dbReference type="InterPro" id="IPR039422">
    <property type="entry name" value="MarR/SlyA-like"/>
</dbReference>
<protein>
    <submittedName>
        <fullName evidence="7">MarR family transcriptional regulator</fullName>
    </submittedName>
</protein>
<evidence type="ECO:0000256" key="3">
    <source>
        <dbReference type="ARBA" id="ARBA00023015"/>
    </source>
</evidence>
<evidence type="ECO:0000256" key="5">
    <source>
        <dbReference type="ARBA" id="ARBA00023163"/>
    </source>
</evidence>
<keyword evidence="5" id="KW-0804">Transcription</keyword>
<dbReference type="PROSITE" id="PS50995">
    <property type="entry name" value="HTH_MARR_2"/>
    <property type="match status" value="1"/>
</dbReference>
<proteinExistence type="predicted"/>
<comment type="caution">
    <text evidence="7">The sequence shown here is derived from an EMBL/GenBank/DDBJ whole genome shotgun (WGS) entry which is preliminary data.</text>
</comment>
<dbReference type="SUPFAM" id="SSF46785">
    <property type="entry name" value="Winged helix' DNA-binding domain"/>
    <property type="match status" value="1"/>
</dbReference>
<dbReference type="GO" id="GO:0005737">
    <property type="term" value="C:cytoplasm"/>
    <property type="evidence" value="ECO:0007669"/>
    <property type="project" value="UniProtKB-SubCell"/>
</dbReference>
<keyword evidence="2" id="KW-0963">Cytoplasm</keyword>
<dbReference type="GO" id="GO:0003677">
    <property type="term" value="F:DNA binding"/>
    <property type="evidence" value="ECO:0007669"/>
    <property type="project" value="UniProtKB-KW"/>
</dbReference>
<dbReference type="EMBL" id="NCTU01000011">
    <property type="protein sequence ID" value="PUW02660.1"/>
    <property type="molecule type" value="Genomic_DNA"/>
</dbReference>
<comment type="subcellular location">
    <subcellularLocation>
        <location evidence="1">Cytoplasm</location>
    </subcellularLocation>
</comment>
<dbReference type="GO" id="GO:0003700">
    <property type="term" value="F:DNA-binding transcription factor activity"/>
    <property type="evidence" value="ECO:0007669"/>
    <property type="project" value="InterPro"/>
</dbReference>
<evidence type="ECO:0000313" key="7">
    <source>
        <dbReference type="EMBL" id="PUW02660.1"/>
    </source>
</evidence>
<gene>
    <name evidence="7" type="ORF">B7T07_17045</name>
</gene>
<name>A0AA44Z850_CROSK</name>
<keyword evidence="4" id="KW-0238">DNA-binding</keyword>
<reference evidence="7 8" key="1">
    <citation type="submission" date="2017-04" db="EMBL/GenBank/DDBJ databases">
        <title>Cronobacter sakazakii, ST83 Lineage Isolates.</title>
        <authorList>
            <person name="Chase H."/>
            <person name="Tall B."/>
            <person name="Gopinath G."/>
            <person name="Lehner A."/>
        </authorList>
    </citation>
    <scope>NUCLEOTIDE SEQUENCE [LARGE SCALE GENOMIC DNA]</scope>
    <source>
        <strain evidence="7 8">MOD1_Comp15</strain>
    </source>
</reference>
<evidence type="ECO:0000259" key="6">
    <source>
        <dbReference type="PROSITE" id="PS50995"/>
    </source>
</evidence>
<dbReference type="FunFam" id="1.10.10.10:FF:000163">
    <property type="entry name" value="MarR family transcriptional regulator"/>
    <property type="match status" value="1"/>
</dbReference>
<dbReference type="PANTHER" id="PTHR33164">
    <property type="entry name" value="TRANSCRIPTIONAL REGULATOR, MARR FAMILY"/>
    <property type="match status" value="1"/>
</dbReference>
<evidence type="ECO:0000256" key="1">
    <source>
        <dbReference type="ARBA" id="ARBA00004496"/>
    </source>
</evidence>
<dbReference type="PANTHER" id="PTHR33164:SF5">
    <property type="entry name" value="ORGANIC HYDROPEROXIDE RESISTANCE TRANSCRIPTIONAL REGULATOR"/>
    <property type="match status" value="1"/>
</dbReference>
<dbReference type="Gene3D" id="1.10.10.10">
    <property type="entry name" value="Winged helix-like DNA-binding domain superfamily/Winged helix DNA-binding domain"/>
    <property type="match status" value="1"/>
</dbReference>
<sequence length="182" mass="20589">MALSKTSARITTIKAKDKTWLAIKSRTIYIESMKTTQQHDGLSLGLDNQLCFALYSTNLALHKIYRQLLTPLGLTYPQYLVMLVLWEKDDVTVSEIGERLYLDSATLTPLLKRMETAGLLMRQRSRQDERQVIVTLTDAGRQLKAEAHNIPGSVLCATACDKETLLDLKDQLEALRHNLNQS</sequence>
<dbReference type="InterPro" id="IPR055166">
    <property type="entry name" value="Transc_reg_Sar_Rot_HTH"/>
</dbReference>
<organism evidence="7 8">
    <name type="scientific">Cronobacter sakazakii</name>
    <name type="common">Enterobacter sakazakii</name>
    <dbReference type="NCBI Taxonomy" id="28141"/>
    <lineage>
        <taxon>Bacteria</taxon>
        <taxon>Pseudomonadati</taxon>
        <taxon>Pseudomonadota</taxon>
        <taxon>Gammaproteobacteria</taxon>
        <taxon>Enterobacterales</taxon>
        <taxon>Enterobacteriaceae</taxon>
        <taxon>Cronobacter</taxon>
    </lineage>
</organism>